<gene>
    <name evidence="2" type="ORF">GCM10010508_09830</name>
</gene>
<dbReference type="EMBL" id="BMVF01000002">
    <property type="protein sequence ID" value="GHD85564.1"/>
    <property type="molecule type" value="Genomic_DNA"/>
</dbReference>
<organism evidence="2 3">
    <name type="scientific">Streptomyces naganishii JCM 4654</name>
    <dbReference type="NCBI Taxonomy" id="1306179"/>
    <lineage>
        <taxon>Bacteria</taxon>
        <taxon>Bacillati</taxon>
        <taxon>Actinomycetota</taxon>
        <taxon>Actinomycetes</taxon>
        <taxon>Kitasatosporales</taxon>
        <taxon>Streptomycetaceae</taxon>
        <taxon>Streptomyces</taxon>
    </lineage>
</organism>
<reference evidence="2" key="1">
    <citation type="journal article" date="2014" name="Int. J. Syst. Evol. Microbiol.">
        <title>Complete genome sequence of Corynebacterium casei LMG S-19264T (=DSM 44701T), isolated from a smear-ripened cheese.</title>
        <authorList>
            <consortium name="US DOE Joint Genome Institute (JGI-PGF)"/>
            <person name="Walter F."/>
            <person name="Albersmeier A."/>
            <person name="Kalinowski J."/>
            <person name="Ruckert C."/>
        </authorList>
    </citation>
    <scope>NUCLEOTIDE SEQUENCE</scope>
    <source>
        <strain evidence="2">JCM 4654</strain>
    </source>
</reference>
<feature type="compositionally biased region" description="Basic residues" evidence="1">
    <location>
        <begin position="75"/>
        <end position="84"/>
    </location>
</feature>
<name>A0A918XZD7_9ACTN</name>
<proteinExistence type="predicted"/>
<protein>
    <submittedName>
        <fullName evidence="2">Uncharacterized protein</fullName>
    </submittedName>
</protein>
<sequence length="84" mass="9105">MLEPSTVVSRIHLPVGVEIRTAGFCRVRAVTAMLGSSRADGLRARPRADGRTAEGRPDRRGAAGPPVDSRTGRYDRHRRLADVA</sequence>
<feature type="compositionally biased region" description="Basic and acidic residues" evidence="1">
    <location>
        <begin position="40"/>
        <end position="61"/>
    </location>
</feature>
<evidence type="ECO:0000256" key="1">
    <source>
        <dbReference type="SAM" id="MobiDB-lite"/>
    </source>
</evidence>
<feature type="region of interest" description="Disordered" evidence="1">
    <location>
        <begin position="36"/>
        <end position="84"/>
    </location>
</feature>
<comment type="caution">
    <text evidence="2">The sequence shown here is derived from an EMBL/GenBank/DDBJ whole genome shotgun (WGS) entry which is preliminary data.</text>
</comment>
<evidence type="ECO:0000313" key="3">
    <source>
        <dbReference type="Proteomes" id="UP000608955"/>
    </source>
</evidence>
<dbReference type="AlphaFoldDB" id="A0A918XZD7"/>
<keyword evidence="3" id="KW-1185">Reference proteome</keyword>
<reference evidence="2" key="2">
    <citation type="submission" date="2020-09" db="EMBL/GenBank/DDBJ databases">
        <authorList>
            <person name="Sun Q."/>
            <person name="Ohkuma M."/>
        </authorList>
    </citation>
    <scope>NUCLEOTIDE SEQUENCE</scope>
    <source>
        <strain evidence="2">JCM 4654</strain>
    </source>
</reference>
<dbReference type="Proteomes" id="UP000608955">
    <property type="component" value="Unassembled WGS sequence"/>
</dbReference>
<evidence type="ECO:0000313" key="2">
    <source>
        <dbReference type="EMBL" id="GHD85564.1"/>
    </source>
</evidence>
<accession>A0A918XZD7</accession>